<dbReference type="OrthoDB" id="3034764at2"/>
<keyword evidence="1" id="KW-0472">Membrane</keyword>
<accession>A0A2J8I7V8</accession>
<reference evidence="2 3" key="1">
    <citation type="submission" date="2018-01" db="EMBL/GenBank/DDBJ databases">
        <title>Draft genome sequences of six Vibrio diazotrophicus strains isolated from deep-sea sediments of the Baltic Sea.</title>
        <authorList>
            <person name="Castillo D."/>
            <person name="Vandieken V."/>
            <person name="Chiang O."/>
            <person name="Middelboe M."/>
        </authorList>
    </citation>
    <scope>NUCLEOTIDE SEQUENCE [LARGE SCALE GENOMIC DNA]</scope>
    <source>
        <strain evidence="2 3">60.27F</strain>
    </source>
</reference>
<keyword evidence="1" id="KW-1133">Transmembrane helix</keyword>
<proteinExistence type="predicted"/>
<dbReference type="EMBL" id="POSK01000001">
    <property type="protein sequence ID" value="PNI06589.1"/>
    <property type="molecule type" value="Genomic_DNA"/>
</dbReference>
<dbReference type="AlphaFoldDB" id="A0A2J8I7V8"/>
<evidence type="ECO:0000256" key="1">
    <source>
        <dbReference type="SAM" id="Phobius"/>
    </source>
</evidence>
<dbReference type="RefSeq" id="WP_102965127.1">
    <property type="nucleotide sequence ID" value="NZ_JAPWHJ010000001.1"/>
</dbReference>
<feature type="transmembrane region" description="Helical" evidence="1">
    <location>
        <begin position="6"/>
        <end position="24"/>
    </location>
</feature>
<evidence type="ECO:0000313" key="2">
    <source>
        <dbReference type="EMBL" id="PNI06589.1"/>
    </source>
</evidence>
<evidence type="ECO:0008006" key="4">
    <source>
        <dbReference type="Google" id="ProtNLM"/>
    </source>
</evidence>
<evidence type="ECO:0000313" key="3">
    <source>
        <dbReference type="Proteomes" id="UP000236449"/>
    </source>
</evidence>
<dbReference type="Proteomes" id="UP000236449">
    <property type="component" value="Unassembled WGS sequence"/>
</dbReference>
<name>A0A2J8I7V8_VIBDI</name>
<keyword evidence="1" id="KW-0812">Transmembrane</keyword>
<comment type="caution">
    <text evidence="2">The sequence shown here is derived from an EMBL/GenBank/DDBJ whole genome shotgun (WGS) entry which is preliminary data.</text>
</comment>
<protein>
    <recommendedName>
        <fullName evidence="4">DUF3301 domain-containing protein</fullName>
    </recommendedName>
</protein>
<sequence>MSLQLAFLLTFIAGGVSVWLLMRVSKESERERMAAINNKIRSIGGSIVSIDLIKRSRCPFSSEYQDPDFVYKFYKITYDIELEIKECWAVLEMKQRRYGPGSAIHSNWIWRDLA</sequence>
<organism evidence="2 3">
    <name type="scientific">Vibrio diazotrophicus</name>
    <dbReference type="NCBI Taxonomy" id="685"/>
    <lineage>
        <taxon>Bacteria</taxon>
        <taxon>Pseudomonadati</taxon>
        <taxon>Pseudomonadota</taxon>
        <taxon>Gammaproteobacteria</taxon>
        <taxon>Vibrionales</taxon>
        <taxon>Vibrionaceae</taxon>
        <taxon>Vibrio</taxon>
    </lineage>
</organism>
<gene>
    <name evidence="2" type="ORF">C1N32_00840</name>
</gene>